<protein>
    <submittedName>
        <fullName evidence="1">Uncharacterized protein</fullName>
    </submittedName>
</protein>
<reference evidence="1" key="1">
    <citation type="journal article" date="2004" name="Euphytica">
        <title>Molecular and cytological characterization of a cytoplasmic-specific mutant in pima cotton (Gossypium barbadense L.).</title>
        <authorList>
            <person name="Karaca M."/>
            <person name="Saha S."/>
            <person name="Callahan F.E."/>
            <person name="Jenkins J.N."/>
            <person name="Read J.J."/>
            <person name="Percy R.G."/>
        </authorList>
    </citation>
    <scope>NUCLEOTIDE SEQUENCE</scope>
    <source>
        <tissue evidence="1">Leaf</tissue>
    </source>
</reference>
<proteinExistence type="evidence at transcript level"/>
<feature type="non-terminal residue" evidence="1">
    <location>
        <position position="1"/>
    </location>
</feature>
<sequence>TVRIPLLWNNVFCQACALCQEGRLRRRLPHPGFNAQPVLVIPPGEQTMGRGVHAGHVHWYAVTTGMVCSPGGITSTGAYPGGTFDEAHGLPGKSTCMEKTCVSHRWIALSVSSPKKSRYHRTWYQDH</sequence>
<accession>Q6XD29</accession>
<organism evidence="1">
    <name type="scientific">Gossypium barbadense</name>
    <name type="common">Sea Island cotton</name>
    <name type="synonym">Hibiscus barbadensis</name>
    <dbReference type="NCBI Taxonomy" id="3634"/>
    <lineage>
        <taxon>Eukaryota</taxon>
        <taxon>Viridiplantae</taxon>
        <taxon>Streptophyta</taxon>
        <taxon>Embryophyta</taxon>
        <taxon>Tracheophyta</taxon>
        <taxon>Spermatophyta</taxon>
        <taxon>Magnoliopsida</taxon>
        <taxon>eudicotyledons</taxon>
        <taxon>Gunneridae</taxon>
        <taxon>Pentapetalae</taxon>
        <taxon>rosids</taxon>
        <taxon>malvids</taxon>
        <taxon>Malvales</taxon>
        <taxon>Malvaceae</taxon>
        <taxon>Malvoideae</taxon>
        <taxon>Gossypium</taxon>
    </lineage>
</organism>
<dbReference type="AlphaFoldDB" id="Q6XD29"/>
<evidence type="ECO:0000313" key="1">
    <source>
        <dbReference type="EMBL" id="AAP80945.1"/>
    </source>
</evidence>
<name>Q6XD29_GOSBA</name>
<feature type="non-terminal residue" evidence="1">
    <location>
        <position position="127"/>
    </location>
</feature>
<dbReference type="EMBL" id="AY239300">
    <property type="protein sequence ID" value="AAP80945.1"/>
    <property type="molecule type" value="mRNA"/>
</dbReference>